<dbReference type="Gene3D" id="1.20.144.10">
    <property type="entry name" value="Phosphatidic acid phosphatase type 2/haloperoxidase"/>
    <property type="match status" value="1"/>
</dbReference>
<dbReference type="InterPro" id="IPR036938">
    <property type="entry name" value="PAP2/HPO_sf"/>
</dbReference>
<dbReference type="SUPFAM" id="SSF48317">
    <property type="entry name" value="Acid phosphatase/Vanadium-dependent haloperoxidase"/>
    <property type="match status" value="1"/>
</dbReference>
<feature type="transmembrane region" description="Helical" evidence="1">
    <location>
        <begin position="30"/>
        <end position="53"/>
    </location>
</feature>
<comment type="caution">
    <text evidence="3">The sequence shown here is derived from an EMBL/GenBank/DDBJ whole genome shotgun (WGS) entry which is preliminary data.</text>
</comment>
<sequence>MIIINVINQVDQNIILYIFNHLRTPILDDIMTFFSSIGDYFSIWIIICILLMISKKYRTVGFIVAMVLLTNTIIGELILKNAIGRVRPYDALNLDIVIKQLSSYSMPSGHALSSFSVAFVVLYLVKQWKIYVPVLILAIAITLSRVYLSVHYPTDVLLSVLIAFIVSTVAIKIGKKKGLINGKY</sequence>
<keyword evidence="1" id="KW-1133">Transmembrane helix</keyword>
<dbReference type="RefSeq" id="WP_281819359.1">
    <property type="nucleotide sequence ID" value="NZ_BRLB01000024.1"/>
</dbReference>
<feature type="domain" description="Phosphatidic acid phosphatase type 2/haloperoxidase" evidence="2">
    <location>
        <begin position="60"/>
        <end position="171"/>
    </location>
</feature>
<evidence type="ECO:0000313" key="4">
    <source>
        <dbReference type="Proteomes" id="UP001144256"/>
    </source>
</evidence>
<evidence type="ECO:0000256" key="1">
    <source>
        <dbReference type="SAM" id="Phobius"/>
    </source>
</evidence>
<feature type="transmembrane region" description="Helical" evidence="1">
    <location>
        <begin position="130"/>
        <end position="150"/>
    </location>
</feature>
<keyword evidence="4" id="KW-1185">Reference proteome</keyword>
<feature type="transmembrane region" description="Helical" evidence="1">
    <location>
        <begin position="103"/>
        <end position="125"/>
    </location>
</feature>
<keyword evidence="1" id="KW-0472">Membrane</keyword>
<protein>
    <submittedName>
        <fullName evidence="3">Phosphatase PAP2 family protein</fullName>
    </submittedName>
</protein>
<accession>A0A9W5YFA2</accession>
<dbReference type="InterPro" id="IPR000326">
    <property type="entry name" value="PAP2/HPO"/>
</dbReference>
<dbReference type="PANTHER" id="PTHR14969:SF13">
    <property type="entry name" value="AT30094P"/>
    <property type="match status" value="1"/>
</dbReference>
<dbReference type="Proteomes" id="UP001144256">
    <property type="component" value="Unassembled WGS sequence"/>
</dbReference>
<dbReference type="PANTHER" id="PTHR14969">
    <property type="entry name" value="SPHINGOSINE-1-PHOSPHATE PHOSPHOHYDROLASE"/>
    <property type="match status" value="1"/>
</dbReference>
<gene>
    <name evidence="3" type="ORF">SH1V18_44740</name>
</gene>
<reference evidence="3" key="1">
    <citation type="submission" date="2022-06" db="EMBL/GenBank/DDBJ databases">
        <title>Vallitalea longa sp. nov., an anaerobic bacterium isolated from marine sediment.</title>
        <authorList>
            <person name="Hirano S."/>
            <person name="Terahara T."/>
            <person name="Mori K."/>
            <person name="Hamada M."/>
            <person name="Matsumoto R."/>
            <person name="Kobayashi T."/>
        </authorList>
    </citation>
    <scope>NUCLEOTIDE SEQUENCE</scope>
    <source>
        <strain evidence="3">SH18-1</strain>
    </source>
</reference>
<dbReference type="AlphaFoldDB" id="A0A9W5YFA2"/>
<organism evidence="3 4">
    <name type="scientific">Vallitalea longa</name>
    <dbReference type="NCBI Taxonomy" id="2936439"/>
    <lineage>
        <taxon>Bacteria</taxon>
        <taxon>Bacillati</taxon>
        <taxon>Bacillota</taxon>
        <taxon>Clostridia</taxon>
        <taxon>Lachnospirales</taxon>
        <taxon>Vallitaleaceae</taxon>
        <taxon>Vallitalea</taxon>
    </lineage>
</organism>
<evidence type="ECO:0000313" key="3">
    <source>
        <dbReference type="EMBL" id="GKX31994.1"/>
    </source>
</evidence>
<dbReference type="SMART" id="SM00014">
    <property type="entry name" value="acidPPc"/>
    <property type="match status" value="1"/>
</dbReference>
<dbReference type="Pfam" id="PF01569">
    <property type="entry name" value="PAP2"/>
    <property type="match status" value="1"/>
</dbReference>
<feature type="transmembrane region" description="Helical" evidence="1">
    <location>
        <begin position="156"/>
        <end position="174"/>
    </location>
</feature>
<dbReference type="EMBL" id="BRLB01000024">
    <property type="protein sequence ID" value="GKX31994.1"/>
    <property type="molecule type" value="Genomic_DNA"/>
</dbReference>
<name>A0A9W5YFA2_9FIRM</name>
<keyword evidence="1" id="KW-0812">Transmembrane</keyword>
<proteinExistence type="predicted"/>
<feature type="transmembrane region" description="Helical" evidence="1">
    <location>
        <begin position="60"/>
        <end position="83"/>
    </location>
</feature>
<evidence type="ECO:0000259" key="2">
    <source>
        <dbReference type="SMART" id="SM00014"/>
    </source>
</evidence>